<dbReference type="Proteomes" id="UP000095285">
    <property type="component" value="Unassembled WGS sequence"/>
</dbReference>
<protein>
    <submittedName>
        <fullName evidence="2">DUF384 domain-containing protein</fullName>
    </submittedName>
</protein>
<name>A0A1I7VHS3_LOALO</name>
<reference evidence="2" key="2">
    <citation type="submission" date="2016-11" db="UniProtKB">
        <authorList>
            <consortium name="WormBaseParasite"/>
        </authorList>
    </citation>
    <scope>IDENTIFICATION</scope>
</reference>
<reference evidence="1" key="1">
    <citation type="submission" date="2012-04" db="EMBL/GenBank/DDBJ databases">
        <title>The Genome Sequence of Loa loa.</title>
        <authorList>
            <consortium name="The Broad Institute Genome Sequencing Platform"/>
            <consortium name="Broad Institute Genome Sequencing Center for Infectious Disease"/>
            <person name="Nutman T.B."/>
            <person name="Fink D.L."/>
            <person name="Russ C."/>
            <person name="Young S."/>
            <person name="Zeng Q."/>
            <person name="Gargeya S."/>
            <person name="Alvarado L."/>
            <person name="Berlin A."/>
            <person name="Chapman S.B."/>
            <person name="Chen Z."/>
            <person name="Freedman E."/>
            <person name="Gellesch M."/>
            <person name="Goldberg J."/>
            <person name="Griggs A."/>
            <person name="Gujja S."/>
            <person name="Heilman E.R."/>
            <person name="Heiman D."/>
            <person name="Howarth C."/>
            <person name="Mehta T."/>
            <person name="Neiman D."/>
            <person name="Pearson M."/>
            <person name="Roberts A."/>
            <person name="Saif S."/>
            <person name="Shea T."/>
            <person name="Shenoy N."/>
            <person name="Sisk P."/>
            <person name="Stolte C."/>
            <person name="Sykes S."/>
            <person name="White J."/>
            <person name="Yandava C."/>
            <person name="Haas B."/>
            <person name="Henn M.R."/>
            <person name="Nusbaum C."/>
            <person name="Birren B."/>
        </authorList>
    </citation>
    <scope>NUCLEOTIDE SEQUENCE [LARGE SCALE GENOMIC DNA]</scope>
</reference>
<accession>A0A1I7VHS3</accession>
<evidence type="ECO:0000313" key="1">
    <source>
        <dbReference type="Proteomes" id="UP000095285"/>
    </source>
</evidence>
<dbReference type="WBParaSite" id="EN70_2685">
    <property type="protein sequence ID" value="EN70_2685"/>
    <property type="gene ID" value="EN70_2685"/>
</dbReference>
<proteinExistence type="predicted"/>
<sequence length="186" mass="20899">MMLANCYCCHPILLDKNDEFLSTLLKPLADVNDNLEDDEIEKLPLQLQYYEGHRCQDLSIIDKIIESLYQLGGSEIGRKTLRIKGIYALLREFDRASLALSKKNSLVTPPMIPVAEDGITNAHSQSVMHDRQDLQVASIVHDNREMTAKTTKTQDVKFLGETGNLIYIDGQNCSTLHALIGLLIQD</sequence>
<dbReference type="AlphaFoldDB" id="A0A1I7VHS3"/>
<keyword evidence="1" id="KW-1185">Reference proteome</keyword>
<organism evidence="1 2">
    <name type="scientific">Loa loa</name>
    <name type="common">Eye worm</name>
    <name type="synonym">Filaria loa</name>
    <dbReference type="NCBI Taxonomy" id="7209"/>
    <lineage>
        <taxon>Eukaryota</taxon>
        <taxon>Metazoa</taxon>
        <taxon>Ecdysozoa</taxon>
        <taxon>Nematoda</taxon>
        <taxon>Chromadorea</taxon>
        <taxon>Rhabditida</taxon>
        <taxon>Spirurina</taxon>
        <taxon>Spiruromorpha</taxon>
        <taxon>Filarioidea</taxon>
        <taxon>Onchocercidae</taxon>
        <taxon>Loa</taxon>
    </lineage>
</organism>
<dbReference type="STRING" id="7209.A0A1I7VHS3"/>
<evidence type="ECO:0000313" key="2">
    <source>
        <dbReference type="WBParaSite" id="EN70_2685"/>
    </source>
</evidence>